<gene>
    <name evidence="2" type="ORF">Poly59_05070</name>
</gene>
<evidence type="ECO:0000313" key="2">
    <source>
        <dbReference type="EMBL" id="TWU57600.1"/>
    </source>
</evidence>
<protein>
    <recommendedName>
        <fullName evidence="1">SLA1 homology domain-containing protein</fullName>
    </recommendedName>
</protein>
<evidence type="ECO:0000313" key="3">
    <source>
        <dbReference type="Proteomes" id="UP000317977"/>
    </source>
</evidence>
<dbReference type="Gene3D" id="2.30.30.700">
    <property type="entry name" value="SLA1 homology domain 1"/>
    <property type="match status" value="1"/>
</dbReference>
<proteinExistence type="predicted"/>
<dbReference type="EMBL" id="SJPX01000001">
    <property type="protein sequence ID" value="TWU57600.1"/>
    <property type="molecule type" value="Genomic_DNA"/>
</dbReference>
<dbReference type="GO" id="GO:0043130">
    <property type="term" value="F:ubiquitin binding"/>
    <property type="evidence" value="ECO:0007669"/>
    <property type="project" value="InterPro"/>
</dbReference>
<evidence type="ECO:0000259" key="1">
    <source>
        <dbReference type="Pfam" id="PF03983"/>
    </source>
</evidence>
<sequence length="518" mass="58474">MIKANRPVRMFRTFVLFWCCVELGTIANATEFDMLEPSPDMAIYQLSNPRVEHDRFNEPIGVFDWLLMRPGQGRVRIAARTENGRVNIAFGSSIRGASGTEKYKQIFDFFNGKTKWIEFWAESEGPDNRYFMHSNSIQFGVGADPPLKPRPMADVDRADWMEFQLENNPPEQVPNGYMRPANGSVCAPGMPIIAGWRGQWEKAELVAVDHNVWAVVRYPEHDDTIVNRPISKWIAATPQTLAMARSNPNRFSPSVLLVPGTRLYVDRNAKPVSELPSVPLGMPVQCVYHGTLLDGFIASTSGEKLFIRKPGTPSSRDVPINRDQIFARPIDARKARSRVAAEAYLENVILSDDNVEEIPQRTFPVVAELPGGYQLAPMDKPINIGTEMMVSSSGEWQKVMALSDSTADTAWVPVRFEGEHRARDYRVLRKELLIAQRDLVMATRLRHAEGKVPPARAEPDPRQREIRTWKDASGKFSVEATLERVVNEVVTLKTPEGRVIQIPIEQLSTEDRTVIKQR</sequence>
<dbReference type="GO" id="GO:0008092">
    <property type="term" value="F:cytoskeletal protein binding"/>
    <property type="evidence" value="ECO:0007669"/>
    <property type="project" value="InterPro"/>
</dbReference>
<accession>A0A5C6FAP4</accession>
<dbReference type="InterPro" id="IPR007131">
    <property type="entry name" value="SHD1"/>
</dbReference>
<organism evidence="2 3">
    <name type="scientific">Rubripirellula reticaptiva</name>
    <dbReference type="NCBI Taxonomy" id="2528013"/>
    <lineage>
        <taxon>Bacteria</taxon>
        <taxon>Pseudomonadati</taxon>
        <taxon>Planctomycetota</taxon>
        <taxon>Planctomycetia</taxon>
        <taxon>Pirellulales</taxon>
        <taxon>Pirellulaceae</taxon>
        <taxon>Rubripirellula</taxon>
    </lineage>
</organism>
<reference evidence="2 3" key="1">
    <citation type="submission" date="2019-02" db="EMBL/GenBank/DDBJ databases">
        <title>Deep-cultivation of Planctomycetes and their phenomic and genomic characterization uncovers novel biology.</title>
        <authorList>
            <person name="Wiegand S."/>
            <person name="Jogler M."/>
            <person name="Boedeker C."/>
            <person name="Pinto D."/>
            <person name="Vollmers J."/>
            <person name="Rivas-Marin E."/>
            <person name="Kohn T."/>
            <person name="Peeters S.H."/>
            <person name="Heuer A."/>
            <person name="Rast P."/>
            <person name="Oberbeckmann S."/>
            <person name="Bunk B."/>
            <person name="Jeske O."/>
            <person name="Meyerdierks A."/>
            <person name="Storesund J.E."/>
            <person name="Kallscheuer N."/>
            <person name="Luecker S."/>
            <person name="Lage O.M."/>
            <person name="Pohl T."/>
            <person name="Merkel B.J."/>
            <person name="Hornburger P."/>
            <person name="Mueller R.-W."/>
            <person name="Bruemmer F."/>
            <person name="Labrenz M."/>
            <person name="Spormann A.M."/>
            <person name="Op Den Camp H."/>
            <person name="Overmann J."/>
            <person name="Amann R."/>
            <person name="Jetten M.S.M."/>
            <person name="Mascher T."/>
            <person name="Medema M.H."/>
            <person name="Devos D.P."/>
            <person name="Kaster A.-K."/>
            <person name="Ovreas L."/>
            <person name="Rohde M."/>
            <person name="Galperin M.Y."/>
            <person name="Jogler C."/>
        </authorList>
    </citation>
    <scope>NUCLEOTIDE SEQUENCE [LARGE SCALE GENOMIC DNA]</scope>
    <source>
        <strain evidence="2 3">Poly59</strain>
    </source>
</reference>
<dbReference type="AlphaFoldDB" id="A0A5C6FAP4"/>
<dbReference type="GO" id="GO:0030674">
    <property type="term" value="F:protein-macromolecule adaptor activity"/>
    <property type="evidence" value="ECO:0007669"/>
    <property type="project" value="InterPro"/>
</dbReference>
<dbReference type="Pfam" id="PF03983">
    <property type="entry name" value="SHD1"/>
    <property type="match status" value="1"/>
</dbReference>
<name>A0A5C6FAP4_9BACT</name>
<dbReference type="GO" id="GO:0042802">
    <property type="term" value="F:identical protein binding"/>
    <property type="evidence" value="ECO:0007669"/>
    <property type="project" value="InterPro"/>
</dbReference>
<keyword evidence="3" id="KW-1185">Reference proteome</keyword>
<dbReference type="Proteomes" id="UP000317977">
    <property type="component" value="Unassembled WGS sequence"/>
</dbReference>
<feature type="domain" description="SLA1 homology" evidence="1">
    <location>
        <begin position="459"/>
        <end position="516"/>
    </location>
</feature>
<comment type="caution">
    <text evidence="2">The sequence shown here is derived from an EMBL/GenBank/DDBJ whole genome shotgun (WGS) entry which is preliminary data.</text>
</comment>